<dbReference type="EC" id="4.2.1.104" evidence="3"/>
<dbReference type="GO" id="GO:0003677">
    <property type="term" value="F:DNA binding"/>
    <property type="evidence" value="ECO:0007669"/>
    <property type="project" value="InterPro"/>
</dbReference>
<dbReference type="SUPFAM" id="SSF55234">
    <property type="entry name" value="Cyanase C-terminal domain"/>
    <property type="match status" value="1"/>
</dbReference>
<feature type="active site" evidence="3">
    <location>
        <position position="128"/>
    </location>
</feature>
<evidence type="ECO:0000256" key="2">
    <source>
        <dbReference type="ARBA" id="ARBA00023239"/>
    </source>
</evidence>
<dbReference type="InterPro" id="IPR010982">
    <property type="entry name" value="Lambda_DNA-bd_dom_sf"/>
</dbReference>
<sequence>MLRASVVGRRAASTLALAARTERLLAAKAASGKSFDQLASDLGTTNTYAAQLLLGQAKLTDATASKLKEALPGLDDADLRSMGTCPDRSYDPFVFQDPVAYRLKEAVCHNARSIKMIINEQCGDGIMSAIDMYLDVGTVKGRQGERRVVVTMNGKFLPFVEQRAEDNSCPAPHE</sequence>
<reference evidence="5" key="1">
    <citation type="submission" date="2021-05" db="EMBL/GenBank/DDBJ databases">
        <title>The genome of the haptophyte Pavlova lutheri (Diacronema luteri, Pavlovales) - a model for lipid biosynthesis in eukaryotic algae.</title>
        <authorList>
            <person name="Hulatt C.J."/>
            <person name="Posewitz M.C."/>
        </authorList>
    </citation>
    <scope>NUCLEOTIDE SEQUENCE</scope>
    <source>
        <strain evidence="5">NIVA-4/92</strain>
    </source>
</reference>
<organism evidence="5 6">
    <name type="scientific">Diacronema lutheri</name>
    <name type="common">Unicellular marine alga</name>
    <name type="synonym">Monochrysis lutheri</name>
    <dbReference type="NCBI Taxonomy" id="2081491"/>
    <lineage>
        <taxon>Eukaryota</taxon>
        <taxon>Haptista</taxon>
        <taxon>Haptophyta</taxon>
        <taxon>Pavlovophyceae</taxon>
        <taxon>Pavlovales</taxon>
        <taxon>Pavlovaceae</taxon>
        <taxon>Diacronema</taxon>
    </lineage>
</organism>
<dbReference type="OrthoDB" id="10019422at2759"/>
<dbReference type="Pfam" id="PF21291">
    <property type="entry name" value="CYNS_N"/>
    <property type="match status" value="1"/>
</dbReference>
<dbReference type="SMART" id="SM01116">
    <property type="entry name" value="Cyanate_lyase"/>
    <property type="match status" value="1"/>
</dbReference>
<dbReference type="InterPro" id="IPR008076">
    <property type="entry name" value="Cyanase"/>
</dbReference>
<dbReference type="Pfam" id="PF02560">
    <property type="entry name" value="Cyanate_lyase"/>
    <property type="match status" value="1"/>
</dbReference>
<dbReference type="PIRSF" id="PIRSF001263">
    <property type="entry name" value="Cyanate_hydratas"/>
    <property type="match status" value="1"/>
</dbReference>
<gene>
    <name evidence="5" type="ORF">KFE25_000152</name>
</gene>
<evidence type="ECO:0000259" key="4">
    <source>
        <dbReference type="SMART" id="SM01116"/>
    </source>
</evidence>
<dbReference type="GO" id="GO:0008824">
    <property type="term" value="F:cyanate hydratase activity"/>
    <property type="evidence" value="ECO:0007669"/>
    <property type="project" value="UniProtKB-UniRule"/>
</dbReference>
<feature type="domain" description="Cyanate lyase C-terminal" evidence="4">
    <location>
        <begin position="89"/>
        <end position="162"/>
    </location>
</feature>
<dbReference type="PRINTS" id="PR01693">
    <property type="entry name" value="CYANASE"/>
</dbReference>
<dbReference type="OMA" id="YELVMIN"/>
<keyword evidence="6" id="KW-1185">Reference proteome</keyword>
<feature type="active site" evidence="3">
    <location>
        <position position="105"/>
    </location>
</feature>
<comment type="catalytic activity">
    <reaction evidence="3">
        <text>cyanate + hydrogencarbonate + 3 H(+) = NH4(+) + 2 CO2</text>
        <dbReference type="Rhea" id="RHEA:11120"/>
        <dbReference type="ChEBI" id="CHEBI:15378"/>
        <dbReference type="ChEBI" id="CHEBI:16526"/>
        <dbReference type="ChEBI" id="CHEBI:17544"/>
        <dbReference type="ChEBI" id="CHEBI:28938"/>
        <dbReference type="ChEBI" id="CHEBI:29195"/>
        <dbReference type="EC" id="4.2.1.104"/>
    </reaction>
</comment>
<evidence type="ECO:0000256" key="3">
    <source>
        <dbReference type="HAMAP-Rule" id="MF_03139"/>
    </source>
</evidence>
<keyword evidence="2 3" id="KW-0456">Lyase</keyword>
<dbReference type="Gene3D" id="1.10.260.40">
    <property type="entry name" value="lambda repressor-like DNA-binding domains"/>
    <property type="match status" value="1"/>
</dbReference>
<evidence type="ECO:0000313" key="5">
    <source>
        <dbReference type="EMBL" id="KAG8463984.1"/>
    </source>
</evidence>
<comment type="similarity">
    <text evidence="3">Belongs to the cyanase family.</text>
</comment>
<feature type="active site" evidence="3">
    <location>
        <position position="102"/>
    </location>
</feature>
<name>A0A8J5XNU9_DIALT</name>
<proteinExistence type="inferred from homology"/>
<comment type="function">
    <text evidence="1 3">Catalyzes the reaction of cyanate with bicarbonate to produce ammonia and carbon dioxide.</text>
</comment>
<evidence type="ECO:0000313" key="6">
    <source>
        <dbReference type="Proteomes" id="UP000751190"/>
    </source>
</evidence>
<evidence type="ECO:0000256" key="1">
    <source>
        <dbReference type="ARBA" id="ARBA00003561"/>
    </source>
</evidence>
<dbReference type="PANTHER" id="PTHR34186">
    <property type="entry name" value="CYANATE HYDRATASE"/>
    <property type="match status" value="1"/>
</dbReference>
<dbReference type="EMBL" id="JAGTXO010000014">
    <property type="protein sequence ID" value="KAG8463984.1"/>
    <property type="molecule type" value="Genomic_DNA"/>
</dbReference>
<dbReference type="InterPro" id="IPR003712">
    <property type="entry name" value="Cyanate_lyase_C"/>
</dbReference>
<dbReference type="AlphaFoldDB" id="A0A8J5XNU9"/>
<protein>
    <recommendedName>
        <fullName evidence="3">Cyanate hydratase</fullName>
        <shortName evidence="3">Cyanase</shortName>
        <ecNumber evidence="3">4.2.1.104</ecNumber>
    </recommendedName>
    <alternativeName>
        <fullName evidence="3">Cyanate hydrolase</fullName>
    </alternativeName>
    <alternativeName>
        <fullName evidence="3">Cyanate lyase</fullName>
    </alternativeName>
</protein>
<dbReference type="HAMAP" id="MF_00535">
    <property type="entry name" value="Cyanate_hydrat"/>
    <property type="match status" value="1"/>
</dbReference>
<dbReference type="Proteomes" id="UP000751190">
    <property type="component" value="Unassembled WGS sequence"/>
</dbReference>
<dbReference type="Gene3D" id="3.30.1160.10">
    <property type="entry name" value="Cyanate lyase, C-terminal domain"/>
    <property type="match status" value="1"/>
</dbReference>
<dbReference type="InterPro" id="IPR036581">
    <property type="entry name" value="Cyanate_lyase_C_sf"/>
</dbReference>
<accession>A0A8J5XNU9</accession>
<dbReference type="SUPFAM" id="SSF47413">
    <property type="entry name" value="lambda repressor-like DNA-binding domains"/>
    <property type="match status" value="1"/>
</dbReference>
<dbReference type="InterPro" id="IPR048564">
    <property type="entry name" value="CYNS_N"/>
</dbReference>
<comment type="caution">
    <text evidence="5">The sequence shown here is derived from an EMBL/GenBank/DDBJ whole genome shotgun (WGS) entry which is preliminary data.</text>
</comment>
<dbReference type="PANTHER" id="PTHR34186:SF2">
    <property type="entry name" value="CYANATE HYDRATASE"/>
    <property type="match status" value="1"/>
</dbReference>